<dbReference type="Proteomes" id="UP000057609">
    <property type="component" value="Chromosome"/>
</dbReference>
<name>A0A0B5BAD0_9BACT</name>
<dbReference type="PANTHER" id="PTHR33531">
    <property type="entry name" value="RUBRERYTHRIN SUBFAMILY"/>
    <property type="match status" value="1"/>
</dbReference>
<dbReference type="OrthoDB" id="9792569at2"/>
<evidence type="ECO:0000313" key="3">
    <source>
        <dbReference type="Proteomes" id="UP000057609"/>
    </source>
</evidence>
<organism evidence="2 3">
    <name type="scientific">Geobacter pickeringii</name>
    <dbReference type="NCBI Taxonomy" id="345632"/>
    <lineage>
        <taxon>Bacteria</taxon>
        <taxon>Pseudomonadati</taxon>
        <taxon>Thermodesulfobacteriota</taxon>
        <taxon>Desulfuromonadia</taxon>
        <taxon>Geobacterales</taxon>
        <taxon>Geobacteraceae</taxon>
        <taxon>Geobacter</taxon>
    </lineage>
</organism>
<dbReference type="EMBL" id="CP009788">
    <property type="protein sequence ID" value="AJE03663.1"/>
    <property type="molecule type" value="Genomic_DNA"/>
</dbReference>
<dbReference type="PANTHER" id="PTHR33531:SF7">
    <property type="entry name" value="HYPOTHETICAL MEMBRANE PROTEIN, CONSERVED"/>
    <property type="match status" value="1"/>
</dbReference>
<dbReference type="SUPFAM" id="SSF47240">
    <property type="entry name" value="Ferritin-like"/>
    <property type="match status" value="1"/>
</dbReference>
<dbReference type="STRING" id="345632.GPICK_10165"/>
<feature type="domain" description="Rubrerythrin diiron-binding" evidence="1">
    <location>
        <begin position="5"/>
        <end position="138"/>
    </location>
</feature>
<dbReference type="GO" id="GO:0046872">
    <property type="term" value="F:metal ion binding"/>
    <property type="evidence" value="ECO:0007669"/>
    <property type="project" value="InterPro"/>
</dbReference>
<dbReference type="GO" id="GO:0016491">
    <property type="term" value="F:oxidoreductase activity"/>
    <property type="evidence" value="ECO:0007669"/>
    <property type="project" value="InterPro"/>
</dbReference>
<dbReference type="RefSeq" id="WP_039742830.1">
    <property type="nucleotide sequence ID" value="NZ_CP009788.1"/>
</dbReference>
<evidence type="ECO:0000313" key="2">
    <source>
        <dbReference type="EMBL" id="AJE03663.1"/>
    </source>
</evidence>
<protein>
    <submittedName>
        <fullName evidence="2">Ferritin</fullName>
    </submittedName>
</protein>
<dbReference type="AlphaFoldDB" id="A0A0B5BAD0"/>
<dbReference type="Pfam" id="PF02915">
    <property type="entry name" value="Rubrerythrin"/>
    <property type="match status" value="1"/>
</dbReference>
<reference evidence="2 3" key="1">
    <citation type="journal article" date="2015" name="Genome Announc.">
        <title>Complete Genome of Geobacter pickeringii G13T, a Metal-Reducing Isolate from Sedimentary Kaolin Deposits.</title>
        <authorList>
            <person name="Badalamenti J.P."/>
            <person name="Bond D.R."/>
        </authorList>
    </citation>
    <scope>NUCLEOTIDE SEQUENCE [LARGE SCALE GENOMIC DNA]</scope>
    <source>
        <strain evidence="2 3">G13</strain>
    </source>
</reference>
<dbReference type="InterPro" id="IPR009078">
    <property type="entry name" value="Ferritin-like_SF"/>
</dbReference>
<evidence type="ECO:0000259" key="1">
    <source>
        <dbReference type="Pfam" id="PF02915"/>
    </source>
</evidence>
<proteinExistence type="predicted"/>
<gene>
    <name evidence="2" type="ORF">GPICK_10165</name>
</gene>
<dbReference type="HOGENOM" id="CLU_125830_3_0_7"/>
<dbReference type="Gene3D" id="1.20.1260.10">
    <property type="match status" value="1"/>
</dbReference>
<dbReference type="KEGG" id="gpi:GPICK_10165"/>
<accession>A0A0B5BAD0</accession>
<dbReference type="InterPro" id="IPR003251">
    <property type="entry name" value="Rr_diiron-bd_dom"/>
</dbReference>
<dbReference type="CDD" id="cd01045">
    <property type="entry name" value="Ferritin_like_AB"/>
    <property type="match status" value="1"/>
</dbReference>
<keyword evidence="3" id="KW-1185">Reference proteome</keyword>
<dbReference type="InterPro" id="IPR012347">
    <property type="entry name" value="Ferritin-like"/>
</dbReference>
<sequence>MNVFDCALKMEEEARTHYEKLAEAAPVPELKNIFSLLASAEAEHHDALERMKEESDTPAAAFRAVDDAACAFRPLLGKRNLMAELKDDPDGYRHVVKEEEESVRFYEELAATAENDATKKLLLALAEEERRHLSIVENIYSFVESPQTYLAWGEFSNLKEY</sequence>